<protein>
    <submittedName>
        <fullName evidence="2">NAD(P)-binding protein</fullName>
    </submittedName>
</protein>
<dbReference type="Pfam" id="PF13380">
    <property type="entry name" value="CoA_binding_2"/>
    <property type="match status" value="1"/>
</dbReference>
<dbReference type="InterPro" id="IPR003781">
    <property type="entry name" value="CoA-bd"/>
</dbReference>
<evidence type="ECO:0000313" key="2">
    <source>
        <dbReference type="EMBL" id="KAF2433591.1"/>
    </source>
</evidence>
<dbReference type="InterPro" id="IPR036291">
    <property type="entry name" value="NAD(P)-bd_dom_sf"/>
</dbReference>
<accession>A0A9P4NXK9</accession>
<dbReference type="OrthoDB" id="5138418at2759"/>
<dbReference type="Gene3D" id="3.40.50.720">
    <property type="entry name" value="NAD(P)-binding Rossmann-like Domain"/>
    <property type="match status" value="1"/>
</dbReference>
<dbReference type="EMBL" id="MU007020">
    <property type="protein sequence ID" value="KAF2433591.1"/>
    <property type="molecule type" value="Genomic_DNA"/>
</dbReference>
<evidence type="ECO:0000313" key="3">
    <source>
        <dbReference type="Proteomes" id="UP000800235"/>
    </source>
</evidence>
<dbReference type="SUPFAM" id="SSF51735">
    <property type="entry name" value="NAD(P)-binding Rossmann-fold domains"/>
    <property type="match status" value="1"/>
</dbReference>
<name>A0A9P4NXK9_9PEZI</name>
<reference evidence="2" key="1">
    <citation type="journal article" date="2020" name="Stud. Mycol.">
        <title>101 Dothideomycetes genomes: a test case for predicting lifestyles and emergence of pathogens.</title>
        <authorList>
            <person name="Haridas S."/>
            <person name="Albert R."/>
            <person name="Binder M."/>
            <person name="Bloem J."/>
            <person name="Labutti K."/>
            <person name="Salamov A."/>
            <person name="Andreopoulos B."/>
            <person name="Baker S."/>
            <person name="Barry K."/>
            <person name="Bills G."/>
            <person name="Bluhm B."/>
            <person name="Cannon C."/>
            <person name="Castanera R."/>
            <person name="Culley D."/>
            <person name="Daum C."/>
            <person name="Ezra D."/>
            <person name="Gonzalez J."/>
            <person name="Henrissat B."/>
            <person name="Kuo A."/>
            <person name="Liang C."/>
            <person name="Lipzen A."/>
            <person name="Lutzoni F."/>
            <person name="Magnuson J."/>
            <person name="Mondo S."/>
            <person name="Nolan M."/>
            <person name="Ohm R."/>
            <person name="Pangilinan J."/>
            <person name="Park H.-J."/>
            <person name="Ramirez L."/>
            <person name="Alfaro M."/>
            <person name="Sun H."/>
            <person name="Tritt A."/>
            <person name="Yoshinaga Y."/>
            <person name="Zwiers L.-H."/>
            <person name="Turgeon B."/>
            <person name="Goodwin S."/>
            <person name="Spatafora J."/>
            <person name="Crous P."/>
            <person name="Grigoriev I."/>
        </authorList>
    </citation>
    <scope>NUCLEOTIDE SEQUENCE</scope>
    <source>
        <strain evidence="2">CBS 130266</strain>
    </source>
</reference>
<proteinExistence type="predicted"/>
<keyword evidence="3" id="KW-1185">Reference proteome</keyword>
<evidence type="ECO:0000259" key="1">
    <source>
        <dbReference type="SMART" id="SM00881"/>
    </source>
</evidence>
<sequence>MDAAVKLFFSAKQFAVVGASSDPTKFGHKVFVWYLQHKLPVTPLNPKSSEVTVGKQNYVTASSPAALPSPSETSLSIITPPKVTLSVLKEAKVAGVLAVWLQPGSFDNEVAAFAKKEFKAAIYGFEGNTVGAEGWCVLVDGENGLHRAGREWERQRL</sequence>
<dbReference type="PANTHER" id="PTHR33303">
    <property type="entry name" value="CYTOPLASMIC PROTEIN-RELATED"/>
    <property type="match status" value="1"/>
</dbReference>
<dbReference type="SMART" id="SM00881">
    <property type="entry name" value="CoA_binding"/>
    <property type="match status" value="1"/>
</dbReference>
<comment type="caution">
    <text evidence="2">The sequence shown here is derived from an EMBL/GenBank/DDBJ whole genome shotgun (WGS) entry which is preliminary data.</text>
</comment>
<dbReference type="PANTHER" id="PTHR33303:SF2">
    <property type="entry name" value="COA-BINDING DOMAIN-CONTAINING PROTEIN"/>
    <property type="match status" value="1"/>
</dbReference>
<dbReference type="AlphaFoldDB" id="A0A9P4NXK9"/>
<organism evidence="2 3">
    <name type="scientific">Tothia fuscella</name>
    <dbReference type="NCBI Taxonomy" id="1048955"/>
    <lineage>
        <taxon>Eukaryota</taxon>
        <taxon>Fungi</taxon>
        <taxon>Dikarya</taxon>
        <taxon>Ascomycota</taxon>
        <taxon>Pezizomycotina</taxon>
        <taxon>Dothideomycetes</taxon>
        <taxon>Pleosporomycetidae</taxon>
        <taxon>Venturiales</taxon>
        <taxon>Cylindrosympodiaceae</taxon>
        <taxon>Tothia</taxon>
    </lineage>
</organism>
<feature type="domain" description="CoA-binding" evidence="1">
    <location>
        <begin position="8"/>
        <end position="105"/>
    </location>
</feature>
<dbReference type="Proteomes" id="UP000800235">
    <property type="component" value="Unassembled WGS sequence"/>
</dbReference>
<gene>
    <name evidence="2" type="ORF">EJ08DRAFT_668856</name>
</gene>